<comment type="subcellular location">
    <subcellularLocation>
        <location evidence="1">Cell membrane</location>
        <topology evidence="1">Multi-pass membrane protein</topology>
    </subcellularLocation>
</comment>
<keyword evidence="7 14" id="KW-0812">Transmembrane</keyword>
<evidence type="ECO:0000256" key="3">
    <source>
        <dbReference type="ARBA" id="ARBA00022448"/>
    </source>
</evidence>
<feature type="transmembrane region" description="Helical" evidence="14">
    <location>
        <begin position="97"/>
        <end position="115"/>
    </location>
</feature>
<dbReference type="EMBL" id="DTDV01000013">
    <property type="protein sequence ID" value="HGK23694.1"/>
    <property type="molecule type" value="Genomic_DNA"/>
</dbReference>
<dbReference type="AlphaFoldDB" id="A0A7V3ZIN0"/>
<dbReference type="RefSeq" id="WP_149123258.1">
    <property type="nucleotide sequence ID" value="NZ_VTFL01000007.1"/>
</dbReference>
<evidence type="ECO:0000256" key="13">
    <source>
        <dbReference type="ARBA" id="ARBA00042859"/>
    </source>
</evidence>
<evidence type="ECO:0000256" key="6">
    <source>
        <dbReference type="ARBA" id="ARBA00022683"/>
    </source>
</evidence>
<feature type="transmembrane region" description="Helical" evidence="14">
    <location>
        <begin position="255"/>
        <end position="277"/>
    </location>
</feature>
<keyword evidence="6" id="KW-0598">Phosphotransferase system</keyword>
<evidence type="ECO:0000256" key="9">
    <source>
        <dbReference type="ARBA" id="ARBA00023136"/>
    </source>
</evidence>
<evidence type="ECO:0000256" key="10">
    <source>
        <dbReference type="ARBA" id="ARBA00037387"/>
    </source>
</evidence>
<dbReference type="GO" id="GO:0005886">
    <property type="term" value="C:plasma membrane"/>
    <property type="evidence" value="ECO:0007669"/>
    <property type="project" value="UniProtKB-SubCell"/>
</dbReference>
<evidence type="ECO:0000313" key="15">
    <source>
        <dbReference type="EMBL" id="HGK23694.1"/>
    </source>
</evidence>
<dbReference type="NCBIfam" id="NF006920">
    <property type="entry name" value="PRK09410.1-2"/>
    <property type="match status" value="1"/>
</dbReference>
<name>A0A7V3ZIN0_DICTH</name>
<proteinExistence type="inferred from homology"/>
<protein>
    <recommendedName>
        <fullName evidence="12">Ascorbate-specific PTS system EIIC component</fullName>
    </recommendedName>
    <alternativeName>
        <fullName evidence="13">Ascorbate-specific permease IIC component UlaA</fullName>
    </alternativeName>
</protein>
<evidence type="ECO:0000256" key="7">
    <source>
        <dbReference type="ARBA" id="ARBA00022692"/>
    </source>
</evidence>
<evidence type="ECO:0000256" key="2">
    <source>
        <dbReference type="ARBA" id="ARBA00011738"/>
    </source>
</evidence>
<feature type="transmembrane region" description="Helical" evidence="14">
    <location>
        <begin position="221"/>
        <end position="243"/>
    </location>
</feature>
<keyword evidence="3" id="KW-0813">Transport</keyword>
<evidence type="ECO:0000256" key="4">
    <source>
        <dbReference type="ARBA" id="ARBA00022475"/>
    </source>
</evidence>
<feature type="transmembrane region" description="Helical" evidence="14">
    <location>
        <begin position="40"/>
        <end position="61"/>
    </location>
</feature>
<keyword evidence="8 14" id="KW-1133">Transmembrane helix</keyword>
<feature type="transmembrane region" description="Helical" evidence="14">
    <location>
        <begin position="127"/>
        <end position="160"/>
    </location>
</feature>
<feature type="transmembrane region" description="Helical" evidence="14">
    <location>
        <begin position="180"/>
        <end position="200"/>
    </location>
</feature>
<reference evidence="15" key="1">
    <citation type="journal article" date="2020" name="mSystems">
        <title>Genome- and Community-Level Interaction Insights into Carbon Utilization and Element Cycling Functions of Hydrothermarchaeota in Hydrothermal Sediment.</title>
        <authorList>
            <person name="Zhou Z."/>
            <person name="Liu Y."/>
            <person name="Xu W."/>
            <person name="Pan J."/>
            <person name="Luo Z.H."/>
            <person name="Li M."/>
        </authorList>
    </citation>
    <scope>NUCLEOTIDE SEQUENCE [LARGE SCALE GENOMIC DNA]</scope>
    <source>
        <strain evidence="15">SpSt-70</strain>
    </source>
</reference>
<dbReference type="PANTHER" id="PTHR33843:SF4">
    <property type="entry name" value="ASCORBATE-SPECIFIC PTS SYSTEM EIIC COMPONENT"/>
    <property type="match status" value="1"/>
</dbReference>
<dbReference type="Pfam" id="PF03611">
    <property type="entry name" value="EIIC-GAT"/>
    <property type="match status" value="1"/>
</dbReference>
<dbReference type="GO" id="GO:0009401">
    <property type="term" value="P:phosphoenolpyruvate-dependent sugar phosphotransferase system"/>
    <property type="evidence" value="ECO:0007669"/>
    <property type="project" value="UniProtKB-KW"/>
</dbReference>
<sequence length="421" mass="44086">MGFLKFIQDILSVPAILVGVVAFVGLVVQKKSFSEVISGSFKSTLGFLILSAGAATLIGSLNALGPMLEKGFSIRGVVPNNEAIVAIAQKTLGRETALIMVFGFLVNILLARITPFKFIWLTGHHSFYMACLISATLGTVGLSGVGLIIVGSIILGLMQVLMPAWIHPYMKKVTGTDEIALGHFGTLGYFVSGFVGSLVGKPEDNTENLSFPKSFGFLRESLVATGFVMIIVFIIASLAAGPSYVESQLSGGQNFLVYAIVQALTFAAGVGVVIYGVRMIVAEIVPAFKGISDKIVPEAKPALDCPVTFPYAPNAVIIGFIFSFLGGILSMLVMPLLGLPVIIPGLVPHFFVGGTAGVIGNATGGKKGAMLGAFVNGIIISFGAALLLPALGNLGFENTTFGDSDFQWLGILISLIGKIFK</sequence>
<comment type="caution">
    <text evidence="15">The sequence shown here is derived from an EMBL/GenBank/DDBJ whole genome shotgun (WGS) entry which is preliminary data.</text>
</comment>
<accession>A0A7V3ZIN0</accession>
<dbReference type="NCBIfam" id="NF009553">
    <property type="entry name" value="PRK12997.1-5"/>
    <property type="match status" value="1"/>
</dbReference>
<keyword evidence="9 14" id="KW-0472">Membrane</keyword>
<keyword evidence="4" id="KW-1003">Cell membrane</keyword>
<evidence type="ECO:0000256" key="1">
    <source>
        <dbReference type="ARBA" id="ARBA00004651"/>
    </source>
</evidence>
<evidence type="ECO:0000256" key="11">
    <source>
        <dbReference type="ARBA" id="ARBA00038218"/>
    </source>
</evidence>
<dbReference type="InterPro" id="IPR004703">
    <property type="entry name" value="PTS_sugar-sp_permease"/>
</dbReference>
<keyword evidence="5" id="KW-0762">Sugar transport</keyword>
<comment type="subunit">
    <text evidence="2">Homodimer.</text>
</comment>
<comment type="similarity">
    <text evidence="11">Belongs to the UlaA family.</text>
</comment>
<evidence type="ECO:0000256" key="12">
    <source>
        <dbReference type="ARBA" id="ARBA00039702"/>
    </source>
</evidence>
<dbReference type="PANTHER" id="PTHR33843">
    <property type="entry name" value="ASCORBATE-SPECIFIC PTS SYSTEM EIIC COMPONENT"/>
    <property type="match status" value="1"/>
</dbReference>
<evidence type="ECO:0000256" key="5">
    <source>
        <dbReference type="ARBA" id="ARBA00022597"/>
    </source>
</evidence>
<feature type="transmembrane region" description="Helical" evidence="14">
    <location>
        <begin position="6"/>
        <end position="28"/>
    </location>
</feature>
<evidence type="ECO:0000256" key="8">
    <source>
        <dbReference type="ARBA" id="ARBA00022989"/>
    </source>
</evidence>
<dbReference type="InterPro" id="IPR051562">
    <property type="entry name" value="Ascorbate-PTS_EIIC"/>
</dbReference>
<feature type="transmembrane region" description="Helical" evidence="14">
    <location>
        <begin position="341"/>
        <end position="359"/>
    </location>
</feature>
<gene>
    <name evidence="15" type="ORF">ENU78_04485</name>
</gene>
<organism evidence="15">
    <name type="scientific">Dictyoglomus thermophilum</name>
    <dbReference type="NCBI Taxonomy" id="14"/>
    <lineage>
        <taxon>Bacteria</taxon>
        <taxon>Pseudomonadati</taxon>
        <taxon>Dictyoglomota</taxon>
        <taxon>Dictyoglomia</taxon>
        <taxon>Dictyoglomales</taxon>
        <taxon>Dictyoglomaceae</taxon>
        <taxon>Dictyoglomus</taxon>
    </lineage>
</organism>
<feature type="transmembrane region" description="Helical" evidence="14">
    <location>
        <begin position="371"/>
        <end position="392"/>
    </location>
</feature>
<feature type="transmembrane region" description="Helical" evidence="14">
    <location>
        <begin position="315"/>
        <end position="335"/>
    </location>
</feature>
<dbReference type="NCBIfam" id="NF006922">
    <property type="entry name" value="PRK09410.1-5"/>
    <property type="match status" value="1"/>
</dbReference>
<comment type="function">
    <text evidence="10">The phosphoenolpyruvate-dependent sugar phosphotransferase system (sugar PTS), a major carbohydrate active transport system, catalyzes the phosphorylation of incoming sugar substrates concomitantly with their translocation across the cell membrane. The enzyme II UlaABC PTS system is involved in ascorbate transport.</text>
</comment>
<evidence type="ECO:0000256" key="14">
    <source>
        <dbReference type="SAM" id="Phobius"/>
    </source>
</evidence>